<dbReference type="CDD" id="cd24066">
    <property type="entry name" value="ASKHA_NBD_ROK_EcFRK-like"/>
    <property type="match status" value="1"/>
</dbReference>
<dbReference type="PROSITE" id="PS01125">
    <property type="entry name" value="ROK"/>
    <property type="match status" value="1"/>
</dbReference>
<feature type="non-terminal residue" evidence="1">
    <location>
        <position position="1"/>
    </location>
</feature>
<dbReference type="InterPro" id="IPR049874">
    <property type="entry name" value="ROK_cs"/>
</dbReference>
<organism evidence="1">
    <name type="scientific">marine metagenome</name>
    <dbReference type="NCBI Taxonomy" id="408172"/>
    <lineage>
        <taxon>unclassified sequences</taxon>
        <taxon>metagenomes</taxon>
        <taxon>ecological metagenomes</taxon>
    </lineage>
</organism>
<dbReference type="SUPFAM" id="SSF53067">
    <property type="entry name" value="Actin-like ATPase domain"/>
    <property type="match status" value="1"/>
</dbReference>
<dbReference type="Pfam" id="PF00480">
    <property type="entry name" value="ROK"/>
    <property type="match status" value="1"/>
</dbReference>
<gene>
    <name evidence="1" type="ORF">METZ01_LOCUS99682</name>
</gene>
<dbReference type="InterPro" id="IPR043129">
    <property type="entry name" value="ATPase_NBD"/>
</dbReference>
<dbReference type="InterPro" id="IPR000600">
    <property type="entry name" value="ROK"/>
</dbReference>
<evidence type="ECO:0000313" key="1">
    <source>
        <dbReference type="EMBL" id="SVA46828.1"/>
    </source>
</evidence>
<dbReference type="Gene3D" id="3.30.420.40">
    <property type="match status" value="2"/>
</dbReference>
<dbReference type="GO" id="GO:0008761">
    <property type="term" value="F:UDP-N-acetylglucosamine 2-epimerase activity"/>
    <property type="evidence" value="ECO:0007669"/>
    <property type="project" value="TreeGrafter"/>
</dbReference>
<dbReference type="PANTHER" id="PTHR18964">
    <property type="entry name" value="ROK (REPRESSOR, ORF, KINASE) FAMILY"/>
    <property type="match status" value="1"/>
</dbReference>
<evidence type="ECO:0008006" key="2">
    <source>
        <dbReference type="Google" id="ProtNLM"/>
    </source>
</evidence>
<protein>
    <recommendedName>
        <fullName evidence="2">ROK family protein</fullName>
    </recommendedName>
</protein>
<dbReference type="PANTHER" id="PTHR18964:SF149">
    <property type="entry name" value="BIFUNCTIONAL UDP-N-ACETYLGLUCOSAMINE 2-EPIMERASE_N-ACETYLMANNOSAMINE KINASE"/>
    <property type="match status" value="1"/>
</dbReference>
<reference evidence="1" key="1">
    <citation type="submission" date="2018-05" db="EMBL/GenBank/DDBJ databases">
        <authorList>
            <person name="Lanie J.A."/>
            <person name="Ng W.-L."/>
            <person name="Kazmierczak K.M."/>
            <person name="Andrzejewski T.M."/>
            <person name="Davidsen T.M."/>
            <person name="Wayne K.J."/>
            <person name="Tettelin H."/>
            <person name="Glass J.I."/>
            <person name="Rusch D."/>
            <person name="Podicherti R."/>
            <person name="Tsui H.-C.T."/>
            <person name="Winkler M.E."/>
        </authorList>
    </citation>
    <scope>NUCLEOTIDE SEQUENCE</scope>
</reference>
<dbReference type="EMBL" id="UINC01010534">
    <property type="protein sequence ID" value="SVA46828.1"/>
    <property type="molecule type" value="Genomic_DNA"/>
</dbReference>
<sequence>VHKIGIDLGGTKIEGILLDEKFSVVQRERIETHQENGYDSIVKSITSLVNELSGEIGEEASVGICTPGVPDANSGLIKNSNTQCLIGMPLKNDIEKALGREIVMENDANCFALAESVLGSGKGYDVVFGVIMGTGVGGGIIINGSLHKGRTNIAGEWGHHTLHPNGNKCYCGKQGCVETYICGPALENRWLQITGKKESLQSITQNLSDEKAEQWKTEFLQNFGIALANVIDILDPDAIVLGGGVSNIQFLYDEGRSAVYEKVFSDLVETPILKNGLGDSAGVFGACLL</sequence>
<dbReference type="GO" id="GO:0009384">
    <property type="term" value="F:N-acylmannosamine kinase activity"/>
    <property type="evidence" value="ECO:0007669"/>
    <property type="project" value="TreeGrafter"/>
</dbReference>
<proteinExistence type="predicted"/>
<accession>A0A381W4B5</accession>
<dbReference type="AlphaFoldDB" id="A0A381W4B5"/>
<name>A0A381W4B5_9ZZZZ</name>